<dbReference type="InterPro" id="IPR013783">
    <property type="entry name" value="Ig-like_fold"/>
</dbReference>
<evidence type="ECO:0000256" key="5">
    <source>
        <dbReference type="SAM" id="MobiDB-lite"/>
    </source>
</evidence>
<dbReference type="InterPro" id="IPR033764">
    <property type="entry name" value="Sdr_B"/>
</dbReference>
<gene>
    <name evidence="7" type="ORF">GCM10023318_21860</name>
</gene>
<accession>A0ABP9K465</accession>
<comment type="similarity">
    <text evidence="2">Belongs to the serine-aspartate repeat-containing protein (SDr) family.</text>
</comment>
<dbReference type="SUPFAM" id="SSF49478">
    <property type="entry name" value="Cna protein B-type domain"/>
    <property type="match status" value="2"/>
</dbReference>
<feature type="region of interest" description="Disordered" evidence="5">
    <location>
        <begin position="1"/>
        <end position="25"/>
    </location>
</feature>
<keyword evidence="3" id="KW-0964">Secreted</keyword>
<proteinExistence type="inferred from homology"/>
<evidence type="ECO:0000313" key="7">
    <source>
        <dbReference type="EMBL" id="GAA5050978.1"/>
    </source>
</evidence>
<keyword evidence="8" id="KW-1185">Reference proteome</keyword>
<evidence type="ECO:0000313" key="8">
    <source>
        <dbReference type="Proteomes" id="UP001500603"/>
    </source>
</evidence>
<evidence type="ECO:0000256" key="2">
    <source>
        <dbReference type="ARBA" id="ARBA00007257"/>
    </source>
</evidence>
<evidence type="ECO:0000256" key="4">
    <source>
        <dbReference type="ARBA" id="ARBA00022729"/>
    </source>
</evidence>
<dbReference type="SUPFAM" id="SSF49464">
    <property type="entry name" value="Carboxypeptidase regulatory domain-like"/>
    <property type="match status" value="1"/>
</dbReference>
<feature type="compositionally biased region" description="Polar residues" evidence="5">
    <location>
        <begin position="1"/>
        <end position="16"/>
    </location>
</feature>
<dbReference type="Gene3D" id="2.60.40.10">
    <property type="entry name" value="Immunoglobulins"/>
    <property type="match status" value="2"/>
</dbReference>
<dbReference type="PANTHER" id="PTHR36108:SF13">
    <property type="entry name" value="COLOSSIN-B-RELATED"/>
    <property type="match status" value="1"/>
</dbReference>
<dbReference type="Gene3D" id="2.60.40.1120">
    <property type="entry name" value="Carboxypeptidase-like, regulatory domain"/>
    <property type="match status" value="1"/>
</dbReference>
<keyword evidence="4" id="KW-0732">Signal</keyword>
<dbReference type="Pfam" id="PF17210">
    <property type="entry name" value="SdrD_B"/>
    <property type="match status" value="1"/>
</dbReference>
<comment type="caution">
    <text evidence="7">The sequence shown here is derived from an EMBL/GenBank/DDBJ whole genome shotgun (WGS) entry which is preliminary data.</text>
</comment>
<evidence type="ECO:0000259" key="6">
    <source>
        <dbReference type="Pfam" id="PF17210"/>
    </source>
</evidence>
<name>A0ABP9K465_9NOCA</name>
<evidence type="ECO:0000256" key="1">
    <source>
        <dbReference type="ARBA" id="ARBA00004613"/>
    </source>
</evidence>
<protein>
    <recommendedName>
        <fullName evidence="6">SD-repeat containing protein B domain-containing protein</fullName>
    </recommendedName>
</protein>
<dbReference type="RefSeq" id="WP_345496516.1">
    <property type="nucleotide sequence ID" value="NZ_BAABJM010000002.1"/>
</dbReference>
<dbReference type="InterPro" id="IPR008969">
    <property type="entry name" value="CarboxyPept-like_regulatory"/>
</dbReference>
<comment type="subcellular location">
    <subcellularLocation>
        <location evidence="1">Secreted</location>
    </subcellularLocation>
</comment>
<reference evidence="8" key="1">
    <citation type="journal article" date="2019" name="Int. J. Syst. Evol. Microbiol.">
        <title>The Global Catalogue of Microorganisms (GCM) 10K type strain sequencing project: providing services to taxonomists for standard genome sequencing and annotation.</title>
        <authorList>
            <consortium name="The Broad Institute Genomics Platform"/>
            <consortium name="The Broad Institute Genome Sequencing Center for Infectious Disease"/>
            <person name="Wu L."/>
            <person name="Ma J."/>
        </authorList>
    </citation>
    <scope>NUCLEOTIDE SEQUENCE [LARGE SCALE GENOMIC DNA]</scope>
    <source>
        <strain evidence="8">JCM 18298</strain>
    </source>
</reference>
<dbReference type="PANTHER" id="PTHR36108">
    <property type="entry name" value="COLOSSIN-B-RELATED"/>
    <property type="match status" value="1"/>
</dbReference>
<dbReference type="EMBL" id="BAABJM010000002">
    <property type="protein sequence ID" value="GAA5050978.1"/>
    <property type="molecule type" value="Genomic_DNA"/>
</dbReference>
<feature type="domain" description="SD-repeat containing protein B" evidence="6">
    <location>
        <begin position="193"/>
        <end position="243"/>
    </location>
</feature>
<evidence type="ECO:0000256" key="3">
    <source>
        <dbReference type="ARBA" id="ARBA00022525"/>
    </source>
</evidence>
<dbReference type="Pfam" id="PF13620">
    <property type="entry name" value="CarboxypepD_reg"/>
    <property type="match status" value="2"/>
</dbReference>
<dbReference type="Proteomes" id="UP001500603">
    <property type="component" value="Unassembled WGS sequence"/>
</dbReference>
<sequence length="281" mass="29043">MHESNAFSPRSSNTRDGATLRGRADNGRAGVAGVAVTLADRTGAQVGLTHTDADGEFAVTGLPVGSYLAVFSHRGYDPHAVMVTLTANAAALAVTLTPSTSVRGRVTHLRDGQPVPDATLTAIGADGEVLTSDVTDVTGHYRLTEIHADEITLVLAAPGADPVATVVSCADGTEHTVDLSVDVRSVLGGTVTYGGEPVAGLRLTLRDRHGVPIATTNTDKAGAYRFDRVDAGSYTVDSAASGPRAVSVGADTIDVDVVLYAQVSAQPEPDGGWERDGEWER</sequence>
<organism evidence="7 8">
    <name type="scientific">Nocardia callitridis</name>
    <dbReference type="NCBI Taxonomy" id="648753"/>
    <lineage>
        <taxon>Bacteria</taxon>
        <taxon>Bacillati</taxon>
        <taxon>Actinomycetota</taxon>
        <taxon>Actinomycetes</taxon>
        <taxon>Mycobacteriales</taxon>
        <taxon>Nocardiaceae</taxon>
        <taxon>Nocardia</taxon>
    </lineage>
</organism>